<reference evidence="1 2" key="1">
    <citation type="submission" date="2017-11" db="EMBL/GenBank/DDBJ databases">
        <title>Complete genome of a free-living desiccation-tolerant cyanobacterium and its photosynthetic adaptation to extreme terrestrial habitat.</title>
        <authorList>
            <person name="Shang J."/>
        </authorList>
    </citation>
    <scope>NUCLEOTIDE SEQUENCE [LARGE SCALE GENOMIC DNA]</scope>
    <source>
        <strain evidence="1 2">CCNUN1</strain>
    </source>
</reference>
<dbReference type="EMBL" id="CP024785">
    <property type="protein sequence ID" value="AUB39940.1"/>
    <property type="molecule type" value="Genomic_DNA"/>
</dbReference>
<dbReference type="Proteomes" id="UP000232003">
    <property type="component" value="Chromosome"/>
</dbReference>
<proteinExistence type="predicted"/>
<accession>A0A2K8SX45</accession>
<organism evidence="1 2">
    <name type="scientific">Nostoc flagelliforme CCNUN1</name>
    <dbReference type="NCBI Taxonomy" id="2038116"/>
    <lineage>
        <taxon>Bacteria</taxon>
        <taxon>Bacillati</taxon>
        <taxon>Cyanobacteriota</taxon>
        <taxon>Cyanophyceae</taxon>
        <taxon>Nostocales</taxon>
        <taxon>Nostocaceae</taxon>
        <taxon>Nostoc</taxon>
    </lineage>
</organism>
<evidence type="ECO:0000313" key="2">
    <source>
        <dbReference type="Proteomes" id="UP000232003"/>
    </source>
</evidence>
<keyword evidence="2" id="KW-1185">Reference proteome</keyword>
<dbReference type="KEGG" id="nfl:COO91_05936"/>
<evidence type="ECO:0000313" key="1">
    <source>
        <dbReference type="EMBL" id="AUB39940.1"/>
    </source>
</evidence>
<dbReference type="RefSeq" id="WP_167407652.1">
    <property type="nucleotide sequence ID" value="NZ_CP024785.1"/>
</dbReference>
<name>A0A2K8SX45_9NOSO</name>
<sequence>MLQNLPECDRLFFTLCYLRLCGSLKRAIAKSRRCDRYLKLYQQLMNLTYIGNRLTRKVSLSPDFSLN</sequence>
<protein>
    <submittedName>
        <fullName evidence="1">Uncharacterized protein</fullName>
    </submittedName>
</protein>
<dbReference type="AlphaFoldDB" id="A0A2K8SX45"/>
<gene>
    <name evidence="1" type="ORF">COO91_05936</name>
</gene>